<organism evidence="1 2">
    <name type="scientific">Cinara cedri</name>
    <dbReference type="NCBI Taxonomy" id="506608"/>
    <lineage>
        <taxon>Eukaryota</taxon>
        <taxon>Metazoa</taxon>
        <taxon>Ecdysozoa</taxon>
        <taxon>Arthropoda</taxon>
        <taxon>Hexapoda</taxon>
        <taxon>Insecta</taxon>
        <taxon>Pterygota</taxon>
        <taxon>Neoptera</taxon>
        <taxon>Paraneoptera</taxon>
        <taxon>Hemiptera</taxon>
        <taxon>Sternorrhyncha</taxon>
        <taxon>Aphidomorpha</taxon>
        <taxon>Aphidoidea</taxon>
        <taxon>Aphididae</taxon>
        <taxon>Lachninae</taxon>
        <taxon>Cinara</taxon>
    </lineage>
</organism>
<dbReference type="AlphaFoldDB" id="A0A5E4NJU4"/>
<keyword evidence="2" id="KW-1185">Reference proteome</keyword>
<sequence length="72" mass="8022">MLSVYNGSKGGNKSKLNKLDAHAKSNLHLACMVKWSAYQKTKETGSVYSQISSQHSLMVESKKSKKIYENIS</sequence>
<evidence type="ECO:0000313" key="1">
    <source>
        <dbReference type="EMBL" id="VVC43973.1"/>
    </source>
</evidence>
<evidence type="ECO:0000313" key="2">
    <source>
        <dbReference type="Proteomes" id="UP000325440"/>
    </source>
</evidence>
<dbReference type="Proteomes" id="UP000325440">
    <property type="component" value="Unassembled WGS sequence"/>
</dbReference>
<proteinExistence type="predicted"/>
<protein>
    <submittedName>
        <fullName evidence="1">Uncharacterized protein</fullName>
    </submittedName>
</protein>
<accession>A0A5E4NJU4</accession>
<gene>
    <name evidence="1" type="ORF">CINCED_3A010659</name>
</gene>
<reference evidence="1 2" key="1">
    <citation type="submission" date="2019-08" db="EMBL/GenBank/DDBJ databases">
        <authorList>
            <person name="Alioto T."/>
            <person name="Alioto T."/>
            <person name="Gomez Garrido J."/>
        </authorList>
    </citation>
    <scope>NUCLEOTIDE SEQUENCE [LARGE SCALE GENOMIC DNA]</scope>
</reference>
<dbReference type="EMBL" id="CABPRJ010002374">
    <property type="protein sequence ID" value="VVC43973.1"/>
    <property type="molecule type" value="Genomic_DNA"/>
</dbReference>
<name>A0A5E4NJU4_9HEMI</name>